<dbReference type="EMBL" id="JAECSB010000028">
    <property type="protein sequence ID" value="MBH5142293.1"/>
    <property type="molecule type" value="Genomic_DNA"/>
</dbReference>
<name>A0A1F2Q5X8_RHOER</name>
<evidence type="ECO:0000313" key="5">
    <source>
        <dbReference type="Proteomes" id="UP000627573"/>
    </source>
</evidence>
<reference evidence="2 4" key="1">
    <citation type="submission" date="2020-03" db="EMBL/GenBank/DDBJ databases">
        <title>Screen low temperature-resistant strains for efficient degradation of petroleum hydrocarbons under the low temperature.</title>
        <authorList>
            <person name="Wang Y."/>
            <person name="Chen J."/>
        </authorList>
    </citation>
    <scope>NUCLEOTIDE SEQUENCE [LARGE SCALE GENOMIC DNA]</scope>
    <source>
        <strain evidence="2 4">KB1</strain>
    </source>
</reference>
<proteinExistence type="predicted"/>
<evidence type="ECO:0000313" key="2">
    <source>
        <dbReference type="EMBL" id="QIP38929.1"/>
    </source>
</evidence>
<evidence type="ECO:0000313" key="1">
    <source>
        <dbReference type="EMBL" id="MBH5142293.1"/>
    </source>
</evidence>
<accession>A0A1F2Q5X8</accession>
<dbReference type="Proteomes" id="UP001230933">
    <property type="component" value="Chromosome"/>
</dbReference>
<sequence length="47" mass="4356">MLEGSVMDAAGSVGAIIGQGLGSVSGLAVKGLEALAALSGGELKAAK</sequence>
<organism evidence="1 5">
    <name type="scientific">Rhodococcus erythropolis</name>
    <name type="common">Arthrobacter picolinophilus</name>
    <dbReference type="NCBI Taxonomy" id="1833"/>
    <lineage>
        <taxon>Bacteria</taxon>
        <taxon>Bacillati</taxon>
        <taxon>Actinomycetota</taxon>
        <taxon>Actinomycetes</taxon>
        <taxon>Mycobacteriales</taxon>
        <taxon>Nocardiaceae</taxon>
        <taxon>Rhodococcus</taxon>
        <taxon>Rhodococcus erythropolis group</taxon>
    </lineage>
</organism>
<gene>
    <name evidence="2" type="ORF">G9444_1685</name>
    <name evidence="1" type="ORF">I3517_06660</name>
    <name evidence="3" type="ORF">QIE55_08165</name>
</gene>
<dbReference type="Proteomes" id="UP000502345">
    <property type="component" value="Chromosome"/>
</dbReference>
<evidence type="ECO:0000313" key="4">
    <source>
        <dbReference type="Proteomes" id="UP000502345"/>
    </source>
</evidence>
<dbReference type="EMBL" id="CP050124">
    <property type="protein sequence ID" value="QIP38929.1"/>
    <property type="molecule type" value="Genomic_DNA"/>
</dbReference>
<dbReference type="Proteomes" id="UP000627573">
    <property type="component" value="Unassembled WGS sequence"/>
</dbReference>
<reference evidence="1 5" key="2">
    <citation type="submission" date="2020-12" db="EMBL/GenBank/DDBJ databases">
        <title>Draft genome sequence of furan degrading bacterial strain FUR100.</title>
        <authorList>
            <person name="Woiski C."/>
        </authorList>
    </citation>
    <scope>NUCLEOTIDE SEQUENCE [LARGE SCALE GENOMIC DNA]</scope>
    <source>
        <strain evidence="1 5">FUR100</strain>
    </source>
</reference>
<protein>
    <submittedName>
        <fullName evidence="1">Uncharacterized protein</fullName>
    </submittedName>
</protein>
<evidence type="ECO:0000313" key="3">
    <source>
        <dbReference type="EMBL" id="WGV51176.1"/>
    </source>
</evidence>
<dbReference type="RefSeq" id="WP_003941503.1">
    <property type="nucleotide sequence ID" value="NZ_BHXB01000001.1"/>
</dbReference>
<keyword evidence="5" id="KW-1185">Reference proteome</keyword>
<reference evidence="3" key="3">
    <citation type="submission" date="2023-08" db="EMBL/GenBank/DDBJ databases">
        <title>Isolation and Characterization of Rhodococcus erythropolis MGMM8.</title>
        <authorList>
            <person name="Diabankana R.G.C."/>
            <person name="Afordoanyi D.M."/>
            <person name="Validov S.Z."/>
        </authorList>
    </citation>
    <scope>NUCLEOTIDE SEQUENCE</scope>
    <source>
        <strain evidence="3">MGMM8</strain>
    </source>
</reference>
<dbReference type="EMBL" id="CP124545">
    <property type="protein sequence ID" value="WGV51176.1"/>
    <property type="molecule type" value="Genomic_DNA"/>
</dbReference>
<dbReference type="GeneID" id="64139517"/>
<dbReference type="AlphaFoldDB" id="A0A1F2Q5X8"/>